<sequence>MPIMSADDFSIHREDCPVVDDGMPISDLPDEVTSIDDLECDCWSDFDSLDDIPA</sequence>
<dbReference type="AlphaFoldDB" id="A0ABD5X615"/>
<evidence type="ECO:0000313" key="2">
    <source>
        <dbReference type="Proteomes" id="UP001596414"/>
    </source>
</evidence>
<gene>
    <name evidence="1" type="ORF">ACFQJ7_11435</name>
</gene>
<reference evidence="1 2" key="1">
    <citation type="journal article" date="2014" name="Int. J. Syst. Evol. Microbiol.">
        <title>Complete genome sequence of Corynebacterium casei LMG S-19264T (=DSM 44701T), isolated from a smear-ripened cheese.</title>
        <authorList>
            <consortium name="US DOE Joint Genome Institute (JGI-PGF)"/>
            <person name="Walter F."/>
            <person name="Albersmeier A."/>
            <person name="Kalinowski J."/>
            <person name="Ruckert C."/>
        </authorList>
    </citation>
    <scope>NUCLEOTIDE SEQUENCE [LARGE SCALE GENOMIC DNA]</scope>
    <source>
        <strain evidence="1 2">CGMCC 4.7215</strain>
    </source>
</reference>
<evidence type="ECO:0000313" key="1">
    <source>
        <dbReference type="EMBL" id="MFC7126638.1"/>
    </source>
</evidence>
<proteinExistence type="predicted"/>
<comment type="caution">
    <text evidence="1">The sequence shown here is derived from an EMBL/GenBank/DDBJ whole genome shotgun (WGS) entry which is preliminary data.</text>
</comment>
<organism evidence="1 2">
    <name type="scientific">Halovenus rubra</name>
    <dbReference type="NCBI Taxonomy" id="869890"/>
    <lineage>
        <taxon>Archaea</taxon>
        <taxon>Methanobacteriati</taxon>
        <taxon>Methanobacteriota</taxon>
        <taxon>Stenosarchaea group</taxon>
        <taxon>Halobacteria</taxon>
        <taxon>Halobacteriales</taxon>
        <taxon>Haloarculaceae</taxon>
        <taxon>Halovenus</taxon>
    </lineage>
</organism>
<dbReference type="EMBL" id="JBHSZQ010000025">
    <property type="protein sequence ID" value="MFC7126638.1"/>
    <property type="molecule type" value="Genomic_DNA"/>
</dbReference>
<name>A0ABD5X615_9EURY</name>
<protein>
    <submittedName>
        <fullName evidence="1">Uncharacterized protein</fullName>
    </submittedName>
</protein>
<dbReference type="Proteomes" id="UP001596414">
    <property type="component" value="Unassembled WGS sequence"/>
</dbReference>
<accession>A0ABD5X615</accession>
<dbReference type="RefSeq" id="WP_267636847.1">
    <property type="nucleotide sequence ID" value="NZ_JAODIY010000007.1"/>
</dbReference>